<dbReference type="AlphaFoldDB" id="A0A9D1GJC8"/>
<dbReference type="InterPro" id="IPR050498">
    <property type="entry name" value="Ycf3"/>
</dbReference>
<accession>A0A9D1GJC8</accession>
<dbReference type="InterPro" id="IPR019734">
    <property type="entry name" value="TPR_rpt"/>
</dbReference>
<keyword evidence="1" id="KW-0677">Repeat</keyword>
<proteinExistence type="predicted"/>
<dbReference type="InterPro" id="IPR011990">
    <property type="entry name" value="TPR-like_helical_dom_sf"/>
</dbReference>
<gene>
    <name evidence="4" type="ORF">IAB60_07080</name>
</gene>
<evidence type="ECO:0000256" key="3">
    <source>
        <dbReference type="PROSITE-ProRule" id="PRU00339"/>
    </source>
</evidence>
<evidence type="ECO:0008006" key="6">
    <source>
        <dbReference type="Google" id="ProtNLM"/>
    </source>
</evidence>
<name>A0A9D1GJC8_9FIRM</name>
<protein>
    <recommendedName>
        <fullName evidence="6">Tetratricopeptide repeat protein</fullName>
    </recommendedName>
</protein>
<feature type="repeat" description="TPR" evidence="3">
    <location>
        <begin position="290"/>
        <end position="323"/>
    </location>
</feature>
<keyword evidence="2 3" id="KW-0802">TPR repeat</keyword>
<dbReference type="SMART" id="SM00028">
    <property type="entry name" value="TPR"/>
    <property type="match status" value="4"/>
</dbReference>
<organism evidence="4 5">
    <name type="scientific">Candidatus Caccovicinus merdipullorum</name>
    <dbReference type="NCBI Taxonomy" id="2840724"/>
    <lineage>
        <taxon>Bacteria</taxon>
        <taxon>Bacillati</taxon>
        <taxon>Bacillota</taxon>
        <taxon>Clostridia</taxon>
        <taxon>Eubacteriales</taxon>
        <taxon>Candidatus Caccovicinus</taxon>
    </lineage>
</organism>
<dbReference type="Proteomes" id="UP000886860">
    <property type="component" value="Unassembled WGS sequence"/>
</dbReference>
<sequence>MRRDSCLLRKHSGEMKWTHIRLGCQLFQRQVLLKMLIDVRNGVSHGDGAGLTWRSPNPYGSEAYYNLGLSQFCQEKYDEAYDSFYKAAWTNEQQEMSWYYLAVISCRRGDYELALDFVEKGLIKNTHNIKARGLKAAVLRVLGKKDEACAWIAENLKTDPFDYVSRYEAVLNASAEEKEARLKELKVLMRDFHENYLQTARDCAEAGFFEEALEVLDGCTKEWPMLFYYRGAYLLKLGRADEAKEAFACFNKLMDYGERHLNDKVKNDFFAVSLPDFLIFEDDMDRRNKAHCYYLMGLANIGLGNPEAAVKDFDKALEYDFNHQNCRIYKELAKRELSQ</sequence>
<reference evidence="4" key="1">
    <citation type="submission" date="2020-10" db="EMBL/GenBank/DDBJ databases">
        <authorList>
            <person name="Gilroy R."/>
        </authorList>
    </citation>
    <scope>NUCLEOTIDE SEQUENCE</scope>
    <source>
        <strain evidence="4">CHK123-3438</strain>
    </source>
</reference>
<dbReference type="PANTHER" id="PTHR44858:SF1">
    <property type="entry name" value="UDP-N-ACETYLGLUCOSAMINE--PEPTIDE N-ACETYLGLUCOSAMINYLTRANSFERASE SPINDLY-RELATED"/>
    <property type="match status" value="1"/>
</dbReference>
<evidence type="ECO:0000256" key="1">
    <source>
        <dbReference type="ARBA" id="ARBA00022737"/>
    </source>
</evidence>
<dbReference type="Pfam" id="PF13181">
    <property type="entry name" value="TPR_8"/>
    <property type="match status" value="1"/>
</dbReference>
<dbReference type="PROSITE" id="PS50005">
    <property type="entry name" value="TPR"/>
    <property type="match status" value="2"/>
</dbReference>
<feature type="repeat" description="TPR" evidence="3">
    <location>
        <begin position="61"/>
        <end position="94"/>
    </location>
</feature>
<reference evidence="4" key="2">
    <citation type="journal article" date="2021" name="PeerJ">
        <title>Extensive microbial diversity within the chicken gut microbiome revealed by metagenomics and culture.</title>
        <authorList>
            <person name="Gilroy R."/>
            <person name="Ravi A."/>
            <person name="Getino M."/>
            <person name="Pursley I."/>
            <person name="Horton D.L."/>
            <person name="Alikhan N.F."/>
            <person name="Baker D."/>
            <person name="Gharbi K."/>
            <person name="Hall N."/>
            <person name="Watson M."/>
            <person name="Adriaenssens E.M."/>
            <person name="Foster-Nyarko E."/>
            <person name="Jarju S."/>
            <person name="Secka A."/>
            <person name="Antonio M."/>
            <person name="Oren A."/>
            <person name="Chaudhuri R.R."/>
            <person name="La Ragione R."/>
            <person name="Hildebrand F."/>
            <person name="Pallen M.J."/>
        </authorList>
    </citation>
    <scope>NUCLEOTIDE SEQUENCE</scope>
    <source>
        <strain evidence="4">CHK123-3438</strain>
    </source>
</reference>
<dbReference type="EMBL" id="DVKS01000123">
    <property type="protein sequence ID" value="HIT41843.1"/>
    <property type="molecule type" value="Genomic_DNA"/>
</dbReference>
<dbReference type="Gene3D" id="1.25.40.10">
    <property type="entry name" value="Tetratricopeptide repeat domain"/>
    <property type="match status" value="2"/>
</dbReference>
<evidence type="ECO:0000256" key="2">
    <source>
        <dbReference type="ARBA" id="ARBA00022803"/>
    </source>
</evidence>
<dbReference type="PANTHER" id="PTHR44858">
    <property type="entry name" value="TETRATRICOPEPTIDE REPEAT PROTEIN 6"/>
    <property type="match status" value="1"/>
</dbReference>
<evidence type="ECO:0000313" key="4">
    <source>
        <dbReference type="EMBL" id="HIT41843.1"/>
    </source>
</evidence>
<comment type="caution">
    <text evidence="4">The sequence shown here is derived from an EMBL/GenBank/DDBJ whole genome shotgun (WGS) entry which is preliminary data.</text>
</comment>
<dbReference type="SUPFAM" id="SSF48452">
    <property type="entry name" value="TPR-like"/>
    <property type="match status" value="1"/>
</dbReference>
<evidence type="ECO:0000313" key="5">
    <source>
        <dbReference type="Proteomes" id="UP000886860"/>
    </source>
</evidence>